<dbReference type="Gene3D" id="3.40.50.300">
    <property type="entry name" value="P-loop containing nucleotide triphosphate hydrolases"/>
    <property type="match status" value="1"/>
</dbReference>
<evidence type="ECO:0000256" key="1">
    <source>
        <dbReference type="ARBA" id="ARBA00004470"/>
    </source>
</evidence>
<dbReference type="Pfam" id="PF00004">
    <property type="entry name" value="AAA"/>
    <property type="match status" value="1"/>
</dbReference>
<keyword evidence="6" id="KW-0809">Transit peptide</keyword>
<dbReference type="Gene3D" id="1.10.8.1070">
    <property type="match status" value="1"/>
</dbReference>
<evidence type="ECO:0000256" key="4">
    <source>
        <dbReference type="ARBA" id="ARBA00022741"/>
    </source>
</evidence>
<dbReference type="InterPro" id="IPR044960">
    <property type="entry name" value="RCA-like"/>
</dbReference>
<keyword evidence="3 9" id="KW-0934">Plastid</keyword>
<keyword evidence="5 9" id="KW-0067">ATP-binding</keyword>
<evidence type="ECO:0000256" key="2">
    <source>
        <dbReference type="ARBA" id="ARBA00022528"/>
    </source>
</evidence>
<dbReference type="GO" id="GO:0016887">
    <property type="term" value="F:ATP hydrolysis activity"/>
    <property type="evidence" value="ECO:0007669"/>
    <property type="project" value="UniProtKB-UniRule"/>
</dbReference>
<evidence type="ECO:0000259" key="10">
    <source>
        <dbReference type="Pfam" id="PF00004"/>
    </source>
</evidence>
<evidence type="ECO:0000256" key="7">
    <source>
        <dbReference type="ARBA" id="ARBA00025556"/>
    </source>
</evidence>
<dbReference type="AlphaFoldDB" id="A0AAW2PTU8"/>
<dbReference type="GO" id="GO:0009570">
    <property type="term" value="C:chloroplast stroma"/>
    <property type="evidence" value="ECO:0007669"/>
    <property type="project" value="UniProtKB-SubCell"/>
</dbReference>
<evidence type="ECO:0000256" key="3">
    <source>
        <dbReference type="ARBA" id="ARBA00022640"/>
    </source>
</evidence>
<dbReference type="GO" id="GO:0046863">
    <property type="term" value="F:ribulose-1,5-bisphosphate carboxylase/oxygenase activator activity"/>
    <property type="evidence" value="ECO:0007669"/>
    <property type="project" value="UniProtKB-UniRule"/>
</dbReference>
<dbReference type="PANTHER" id="PTHR32429:SF32">
    <property type="entry name" value="RIBULOSE BISPHOSPHATE CARBOXYLASE_OXYGENASE ACTIVASE, CHLOROPLASTIC"/>
    <property type="match status" value="1"/>
</dbReference>
<feature type="domain" description="Ribulose bisphosphate carboxylase/oxygenase activase AAA helical" evidence="11">
    <location>
        <begin position="308"/>
        <end position="403"/>
    </location>
</feature>
<comment type="function">
    <text evidence="7 9">Activation of RuBisCO (ribulose-1,5-bisphosphate carboxylase/oxygenase; EC 4.1.1.39) involves the ATP-dependent carboxylation of the epsilon-amino group of lysine leading to a carbamate structure.</text>
</comment>
<dbReference type="FunFam" id="1.10.8.1070:FF:000001">
    <property type="entry name" value="Ribulose bisphosphate carboxylase/oxygenase activase, chloroplastic"/>
    <property type="match status" value="1"/>
</dbReference>
<accession>A0AAW2PTU8</accession>
<dbReference type="SUPFAM" id="SSF52540">
    <property type="entry name" value="P-loop containing nucleoside triphosphate hydrolases"/>
    <property type="match status" value="1"/>
</dbReference>
<feature type="domain" description="ATPase AAA-type core" evidence="10">
    <location>
        <begin position="162"/>
        <end position="305"/>
    </location>
</feature>
<evidence type="ECO:0000259" key="11">
    <source>
        <dbReference type="Pfam" id="PF21228"/>
    </source>
</evidence>
<evidence type="ECO:0000256" key="5">
    <source>
        <dbReference type="ARBA" id="ARBA00022840"/>
    </source>
</evidence>
<evidence type="ECO:0000256" key="8">
    <source>
        <dbReference type="ARBA" id="ARBA00025781"/>
    </source>
</evidence>
<dbReference type="InterPro" id="IPR003959">
    <property type="entry name" value="ATPase_AAA_core"/>
</dbReference>
<proteinExistence type="inferred from homology"/>
<dbReference type="InterPro" id="IPR048571">
    <property type="entry name" value="RuBisCO_activase_AAA_helical"/>
</dbReference>
<dbReference type="GO" id="GO:0005524">
    <property type="term" value="F:ATP binding"/>
    <property type="evidence" value="ECO:0007669"/>
    <property type="project" value="UniProtKB-UniRule"/>
</dbReference>
<comment type="similarity">
    <text evidence="8 9">Belongs to the RuBisCO activase family.</text>
</comment>
<sequence length="437" mass="47808">MAAAVSTVGAVNRAPVNLNGSVGGAAVPSSSFLGMSLKKVNSSHVPKVSSGNFKVVAEVNEKKQTDQDRWKGLVEDISDDQQDITRGKGMVDSLFQAPTGMGTHDPVLSSYEYISQGLRQYNLDNTMGGLYIAPAFMDKLVVHISKNFMSLPNIKVPLILGIWGGKGQGKSFQCELVFSKMGINPIMMSAGELESGNAGEPAKLIRQRYREAADIIKKGKMCCLFINDLDAGAGRLGGTTQYTVNNQMVNATLMNIADNPTNVQLPGMYNKEENPRVPIIVTGNDFSTLYAPLIRDGRMEKFYWAPTREDRIGVCKGIFRTDNVPDEAVVTLVDAFPGQSIDFFGALRARVYDDEVRKWIGGVGVDNVGKKLVNSREGPPTFEQPKMTLQKLLEYGNMLVQEQENVKRVQLADKYLKDAALGDANKDAIESGTFFKK</sequence>
<name>A0AAW2PTU8_9LAMI</name>
<protein>
    <recommendedName>
        <fullName evidence="9">Ribulose bisphosphate carboxylase/oxygenase activase, chloroplastic</fullName>
        <shortName evidence="9">RA</shortName>
        <shortName evidence="9">RuBisCO activase</shortName>
    </recommendedName>
</protein>
<dbReference type="InterPro" id="IPR027417">
    <property type="entry name" value="P-loop_NTPase"/>
</dbReference>
<dbReference type="GO" id="GO:0009579">
    <property type="term" value="C:thylakoid"/>
    <property type="evidence" value="ECO:0007669"/>
    <property type="project" value="TreeGrafter"/>
</dbReference>
<gene>
    <name evidence="12" type="ORF">Sangu_0777300</name>
</gene>
<comment type="caution">
    <text evidence="12">The sequence shown here is derived from an EMBL/GenBank/DDBJ whole genome shotgun (WGS) entry which is preliminary data.</text>
</comment>
<dbReference type="FunFam" id="3.40.50.300:FF:000258">
    <property type="entry name" value="Ribulose bisphosphate carboxylase/oxygenase activase, chloroplastic"/>
    <property type="match status" value="1"/>
</dbReference>
<organism evidence="12">
    <name type="scientific">Sesamum angustifolium</name>
    <dbReference type="NCBI Taxonomy" id="2727405"/>
    <lineage>
        <taxon>Eukaryota</taxon>
        <taxon>Viridiplantae</taxon>
        <taxon>Streptophyta</taxon>
        <taxon>Embryophyta</taxon>
        <taxon>Tracheophyta</taxon>
        <taxon>Spermatophyta</taxon>
        <taxon>Magnoliopsida</taxon>
        <taxon>eudicotyledons</taxon>
        <taxon>Gunneridae</taxon>
        <taxon>Pentapetalae</taxon>
        <taxon>asterids</taxon>
        <taxon>lamiids</taxon>
        <taxon>Lamiales</taxon>
        <taxon>Pedaliaceae</taxon>
        <taxon>Sesamum</taxon>
    </lineage>
</organism>
<comment type="subcellular location">
    <subcellularLocation>
        <location evidence="1 9">Plastid</location>
        <location evidence="1 9">Chloroplast stroma</location>
    </subcellularLocation>
</comment>
<evidence type="ECO:0000313" key="12">
    <source>
        <dbReference type="EMBL" id="KAL0359279.1"/>
    </source>
</evidence>
<dbReference type="Pfam" id="PF21228">
    <property type="entry name" value="RuBisCO_activase_AAA_helical"/>
    <property type="match status" value="1"/>
</dbReference>
<keyword evidence="2 9" id="KW-0150">Chloroplast</keyword>
<evidence type="ECO:0000256" key="9">
    <source>
        <dbReference type="RuleBase" id="RU369045"/>
    </source>
</evidence>
<reference evidence="12" key="1">
    <citation type="submission" date="2020-06" db="EMBL/GenBank/DDBJ databases">
        <authorList>
            <person name="Li T."/>
            <person name="Hu X."/>
            <person name="Zhang T."/>
            <person name="Song X."/>
            <person name="Zhang H."/>
            <person name="Dai N."/>
            <person name="Sheng W."/>
            <person name="Hou X."/>
            <person name="Wei L."/>
        </authorList>
    </citation>
    <scope>NUCLEOTIDE SEQUENCE</scope>
    <source>
        <strain evidence="12">G01</strain>
        <tissue evidence="12">Leaf</tissue>
    </source>
</reference>
<dbReference type="EMBL" id="JACGWK010000004">
    <property type="protein sequence ID" value="KAL0359279.1"/>
    <property type="molecule type" value="Genomic_DNA"/>
</dbReference>
<dbReference type="PANTHER" id="PTHR32429">
    <property type="match status" value="1"/>
</dbReference>
<evidence type="ECO:0000256" key="6">
    <source>
        <dbReference type="ARBA" id="ARBA00022946"/>
    </source>
</evidence>
<keyword evidence="4 9" id="KW-0547">Nucleotide-binding</keyword>
<reference evidence="12" key="2">
    <citation type="journal article" date="2024" name="Plant">
        <title>Genomic evolution and insights into agronomic trait innovations of Sesamum species.</title>
        <authorList>
            <person name="Miao H."/>
            <person name="Wang L."/>
            <person name="Qu L."/>
            <person name="Liu H."/>
            <person name="Sun Y."/>
            <person name="Le M."/>
            <person name="Wang Q."/>
            <person name="Wei S."/>
            <person name="Zheng Y."/>
            <person name="Lin W."/>
            <person name="Duan Y."/>
            <person name="Cao H."/>
            <person name="Xiong S."/>
            <person name="Wang X."/>
            <person name="Wei L."/>
            <person name="Li C."/>
            <person name="Ma Q."/>
            <person name="Ju M."/>
            <person name="Zhao R."/>
            <person name="Li G."/>
            <person name="Mu C."/>
            <person name="Tian Q."/>
            <person name="Mei H."/>
            <person name="Zhang T."/>
            <person name="Gao T."/>
            <person name="Zhang H."/>
        </authorList>
    </citation>
    <scope>NUCLEOTIDE SEQUENCE</scope>
    <source>
        <strain evidence="12">G01</strain>
    </source>
</reference>